<dbReference type="KEGG" id="mgz:GCW_00015"/>
<organism evidence="1 2">
    <name type="scientific">Mycoplasmoides gallisepticum S6</name>
    <dbReference type="NCBI Taxonomy" id="1006581"/>
    <lineage>
        <taxon>Bacteria</taxon>
        <taxon>Bacillati</taxon>
        <taxon>Mycoplasmatota</taxon>
        <taxon>Mycoplasmoidales</taxon>
        <taxon>Mycoplasmoidaceae</taxon>
        <taxon>Mycoplasmoides</taxon>
    </lineage>
</organism>
<accession>A0A0F6CLJ9</accession>
<name>A0A0F6CLJ9_MYCGL</name>
<dbReference type="EMBL" id="CP006916">
    <property type="protein sequence ID" value="AHB99971.1"/>
    <property type="molecule type" value="Genomic_DNA"/>
</dbReference>
<reference evidence="1 2" key="1">
    <citation type="journal article" date="2011" name="PLoS ONE">
        <title>Core proteome of the minimal cell: comparative proteomics of three mollicute species.</title>
        <authorList>
            <person name="Fisunov G.Y."/>
            <person name="Alexeev D.G."/>
            <person name="Bazaleev N.A."/>
            <person name="Ladygina V.G."/>
            <person name="Galyamina M.A."/>
            <person name="Kondratov I.G."/>
            <person name="Zhukova N.A."/>
            <person name="Serebryakova M.V."/>
            <person name="Demina I.A."/>
            <person name="Govorun V.M."/>
        </authorList>
    </citation>
    <scope>NUCLEOTIDE SEQUENCE [LARGE SCALE GENOMIC DNA]</scope>
    <source>
        <strain evidence="1 2">S6</strain>
    </source>
</reference>
<protein>
    <submittedName>
        <fullName evidence="1">Uncharacterized protein</fullName>
    </submittedName>
</protein>
<dbReference type="AlphaFoldDB" id="A0A0F6CLJ9"/>
<dbReference type="HOGENOM" id="CLU_3390334_0_0_14"/>
<proteinExistence type="predicted"/>
<gene>
    <name evidence="1" type="ORF">GCW_00015</name>
</gene>
<sequence length="32" mass="3642">MKPRAATPNKISEYWVSAFLSLPMIPKLINPK</sequence>
<evidence type="ECO:0000313" key="2">
    <source>
        <dbReference type="Proteomes" id="UP000018735"/>
    </source>
</evidence>
<dbReference type="Proteomes" id="UP000018735">
    <property type="component" value="Chromosome"/>
</dbReference>
<evidence type="ECO:0000313" key="1">
    <source>
        <dbReference type="EMBL" id="AHB99971.1"/>
    </source>
</evidence>